<organism evidence="1 2">
    <name type="scientific">Ficus carica</name>
    <name type="common">Common fig</name>
    <dbReference type="NCBI Taxonomy" id="3494"/>
    <lineage>
        <taxon>Eukaryota</taxon>
        <taxon>Viridiplantae</taxon>
        <taxon>Streptophyta</taxon>
        <taxon>Embryophyta</taxon>
        <taxon>Tracheophyta</taxon>
        <taxon>Spermatophyta</taxon>
        <taxon>Magnoliopsida</taxon>
        <taxon>eudicotyledons</taxon>
        <taxon>Gunneridae</taxon>
        <taxon>Pentapetalae</taxon>
        <taxon>rosids</taxon>
        <taxon>fabids</taxon>
        <taxon>Rosales</taxon>
        <taxon>Moraceae</taxon>
        <taxon>Ficeae</taxon>
        <taxon>Ficus</taxon>
    </lineage>
</organism>
<keyword evidence="2" id="KW-1185">Reference proteome</keyword>
<reference evidence="1" key="1">
    <citation type="submission" date="2023-07" db="EMBL/GenBank/DDBJ databases">
        <title>draft genome sequence of fig (Ficus carica).</title>
        <authorList>
            <person name="Takahashi T."/>
            <person name="Nishimura K."/>
        </authorList>
    </citation>
    <scope>NUCLEOTIDE SEQUENCE</scope>
</reference>
<dbReference type="EMBL" id="BTGU01000027">
    <property type="protein sequence ID" value="GMN48262.1"/>
    <property type="molecule type" value="Genomic_DNA"/>
</dbReference>
<protein>
    <submittedName>
        <fullName evidence="1">Uncharacterized protein</fullName>
    </submittedName>
</protein>
<accession>A0AA88AC80</accession>
<sequence>MAARHGTYTYVMTIVVLAERKLMSYVYAVGKQPVSNL</sequence>
<evidence type="ECO:0000313" key="2">
    <source>
        <dbReference type="Proteomes" id="UP001187192"/>
    </source>
</evidence>
<comment type="caution">
    <text evidence="1">The sequence shown here is derived from an EMBL/GenBank/DDBJ whole genome shotgun (WGS) entry which is preliminary data.</text>
</comment>
<dbReference type="Proteomes" id="UP001187192">
    <property type="component" value="Unassembled WGS sequence"/>
</dbReference>
<evidence type="ECO:0000313" key="1">
    <source>
        <dbReference type="EMBL" id="GMN48262.1"/>
    </source>
</evidence>
<proteinExistence type="predicted"/>
<gene>
    <name evidence="1" type="ORF">TIFTF001_017443</name>
</gene>
<name>A0AA88AC80_FICCA</name>
<dbReference type="AlphaFoldDB" id="A0AA88AC80"/>